<organism evidence="1 2">
    <name type="scientific">Trichinella nativa</name>
    <dbReference type="NCBI Taxonomy" id="6335"/>
    <lineage>
        <taxon>Eukaryota</taxon>
        <taxon>Metazoa</taxon>
        <taxon>Ecdysozoa</taxon>
        <taxon>Nematoda</taxon>
        <taxon>Enoplea</taxon>
        <taxon>Dorylaimia</taxon>
        <taxon>Trichinellida</taxon>
        <taxon>Trichinellidae</taxon>
        <taxon>Trichinella</taxon>
    </lineage>
</organism>
<evidence type="ECO:0008006" key="3">
    <source>
        <dbReference type="Google" id="ProtNLM"/>
    </source>
</evidence>
<dbReference type="InterPro" id="IPR009003">
    <property type="entry name" value="Peptidase_S1_PA"/>
</dbReference>
<sequence>MVSTPLFKLGKYFPFELFDEYEETQADHYSAKSMECYFLYGVSSFFPYFAYPGSVIGYTKVTYFIDWIKETTKCDATDTCL</sequence>
<dbReference type="InterPro" id="IPR043504">
    <property type="entry name" value="Peptidase_S1_PA_chymotrypsin"/>
</dbReference>
<reference evidence="1 2" key="1">
    <citation type="submission" date="2015-04" db="EMBL/GenBank/DDBJ databases">
        <title>Draft genome of the roundworm Trichinella nativa.</title>
        <authorList>
            <person name="Mitreva M."/>
        </authorList>
    </citation>
    <scope>NUCLEOTIDE SEQUENCE [LARGE SCALE GENOMIC DNA]</scope>
    <source>
        <strain evidence="1 2">ISS45</strain>
    </source>
</reference>
<protein>
    <recommendedName>
        <fullName evidence="3">Peptidase S1 domain-containing protein</fullName>
    </recommendedName>
</protein>
<comment type="caution">
    <text evidence="1">The sequence shown here is derived from an EMBL/GenBank/DDBJ whole genome shotgun (WGS) entry which is preliminary data.</text>
</comment>
<evidence type="ECO:0000313" key="2">
    <source>
        <dbReference type="Proteomes" id="UP000243006"/>
    </source>
</evidence>
<dbReference type="SUPFAM" id="SSF50494">
    <property type="entry name" value="Trypsin-like serine proteases"/>
    <property type="match status" value="1"/>
</dbReference>
<dbReference type="Gene3D" id="2.40.10.10">
    <property type="entry name" value="Trypsin-like serine proteases"/>
    <property type="match status" value="1"/>
</dbReference>
<proteinExistence type="predicted"/>
<gene>
    <name evidence="1" type="ORF">D917_03728</name>
</gene>
<dbReference type="AlphaFoldDB" id="A0A1Y3E6Y5"/>
<dbReference type="EMBL" id="LVZM01022158">
    <property type="protein sequence ID" value="OUC40904.1"/>
    <property type="molecule type" value="Genomic_DNA"/>
</dbReference>
<accession>A0A1Y3E6Y5</accession>
<name>A0A1Y3E6Y5_9BILA</name>
<dbReference type="Proteomes" id="UP000243006">
    <property type="component" value="Unassembled WGS sequence"/>
</dbReference>
<evidence type="ECO:0000313" key="1">
    <source>
        <dbReference type="EMBL" id="OUC40904.1"/>
    </source>
</evidence>